<sequence length="46" mass="5453">MYSLWDIIKHLTWNAVLFCTVFKGNLQPTPPLYPKNPDFSQTNSYY</sequence>
<dbReference type="AlphaFoldDB" id="A0A0E9QC72"/>
<protein>
    <submittedName>
        <fullName evidence="2">Uncharacterized protein</fullName>
    </submittedName>
</protein>
<name>A0A0E9QC72_ANGAN</name>
<reference evidence="2" key="1">
    <citation type="submission" date="2014-11" db="EMBL/GenBank/DDBJ databases">
        <authorList>
            <person name="Amaro Gonzalez C."/>
        </authorList>
    </citation>
    <scope>NUCLEOTIDE SEQUENCE</scope>
</reference>
<reference evidence="2" key="2">
    <citation type="journal article" date="2015" name="Fish Shellfish Immunol.">
        <title>Early steps in the European eel (Anguilla anguilla)-Vibrio vulnificus interaction in the gills: Role of the RtxA13 toxin.</title>
        <authorList>
            <person name="Callol A."/>
            <person name="Pajuelo D."/>
            <person name="Ebbesson L."/>
            <person name="Teles M."/>
            <person name="MacKenzie S."/>
            <person name="Amaro C."/>
        </authorList>
    </citation>
    <scope>NUCLEOTIDE SEQUENCE</scope>
</reference>
<dbReference type="EMBL" id="GBXM01094203">
    <property type="protein sequence ID" value="JAH14374.1"/>
    <property type="molecule type" value="Transcribed_RNA"/>
</dbReference>
<accession>A0A0E9QC72</accession>
<organism evidence="2">
    <name type="scientific">Anguilla anguilla</name>
    <name type="common">European freshwater eel</name>
    <name type="synonym">Muraena anguilla</name>
    <dbReference type="NCBI Taxonomy" id="7936"/>
    <lineage>
        <taxon>Eukaryota</taxon>
        <taxon>Metazoa</taxon>
        <taxon>Chordata</taxon>
        <taxon>Craniata</taxon>
        <taxon>Vertebrata</taxon>
        <taxon>Euteleostomi</taxon>
        <taxon>Actinopterygii</taxon>
        <taxon>Neopterygii</taxon>
        <taxon>Teleostei</taxon>
        <taxon>Anguilliformes</taxon>
        <taxon>Anguillidae</taxon>
        <taxon>Anguilla</taxon>
    </lineage>
</organism>
<feature type="region of interest" description="Disordered" evidence="1">
    <location>
        <begin position="27"/>
        <end position="46"/>
    </location>
</feature>
<proteinExistence type="predicted"/>
<evidence type="ECO:0000256" key="1">
    <source>
        <dbReference type="SAM" id="MobiDB-lite"/>
    </source>
</evidence>
<evidence type="ECO:0000313" key="2">
    <source>
        <dbReference type="EMBL" id="JAH14374.1"/>
    </source>
</evidence>